<accession>H1DIV6</accession>
<sequence length="788" mass="88999">MKIVREFLVNFSRFKMAGVLNVIGLSVAFTAFAVIAIQLVFQNGYDRFRPDADKIFRVELLFPMSLQYCASGPTPIGAILKDQIPLVENYFIMTNDRKEVFFKKKTDGSSDKFKELFANTTAAFIETVGVDVLEGDAKQALTEPNMLMIPESVARKWFGKQPAIGKQIFCSGEGRDLTIAAVYKDMPENSVFNNSCYTRFVEQENWGAWDVQIYVKTTTSDRNILQQQVNALKIDPLDQIFEYLHKKEQVEKEGKSYLRISPLTGIFYDNTVIYDTADKGDRRNVAVMVAIGLLIILIAGINFVNFSMSLAPTRMKSINTQKVLGATAFVLRLKLVGEAVTYTVIAFLVSIVLLQLFALSGFANLFSMSLAPANHWDIIGGIGILSVFLGIFAGLYPAFYITSFEPAMVLRGSFVMTPKGIRLRNSLMAFQFIISIVLITCTLLMGAQYRYMQNYSLGFRTENIGWLKLDKDLKTNQEALISEMTSVPGVMDYTFSDYVPGEDLMSSAGTEIDGEAVQLDKWYVYKNFMNFFGINLIRGDHFSQSDLAEEQIILNETAVKKQPVLERYFGRNLPDMIFEGRFIGVAHDVHYMSLRKAVGPLAIICRDSLRYDYMFLKVAGGNLPVTMDKIKAVYERLSPSGMFEFEFLDQSLQQSYEGEKRLMQVISLMGGIAIVLALVGVYGLVIFNAQYKRKEIGVRKVNGATESQIMLLLNRNFFRLLLLSFSIACPVAWYIMSRWLEGFSYKTPLHWWIFLLAGVITLLIALFTVSWQSWKAATENPVKALKSE</sequence>
<dbReference type="EMBL" id="ADMC01000025">
    <property type="protein sequence ID" value="EHP46718.1"/>
    <property type="molecule type" value="Genomic_DNA"/>
</dbReference>
<organism evidence="8 9">
    <name type="scientific">Odoribacter laneus YIT 12061</name>
    <dbReference type="NCBI Taxonomy" id="742817"/>
    <lineage>
        <taxon>Bacteria</taxon>
        <taxon>Pseudomonadati</taxon>
        <taxon>Bacteroidota</taxon>
        <taxon>Bacteroidia</taxon>
        <taxon>Bacteroidales</taxon>
        <taxon>Odoribacteraceae</taxon>
        <taxon>Odoribacter</taxon>
    </lineage>
</organism>
<feature type="transmembrane region" description="Helical" evidence="6">
    <location>
        <begin position="285"/>
        <end position="306"/>
    </location>
</feature>
<evidence type="ECO:0000256" key="1">
    <source>
        <dbReference type="ARBA" id="ARBA00004651"/>
    </source>
</evidence>
<feature type="transmembrane region" description="Helical" evidence="6">
    <location>
        <begin position="717"/>
        <end position="737"/>
    </location>
</feature>
<proteinExistence type="predicted"/>
<dbReference type="GO" id="GO:0022857">
    <property type="term" value="F:transmembrane transporter activity"/>
    <property type="evidence" value="ECO:0007669"/>
    <property type="project" value="TreeGrafter"/>
</dbReference>
<dbReference type="STRING" id="742817.HMPREF9449_02335"/>
<dbReference type="RefSeq" id="WP_009137481.1">
    <property type="nucleotide sequence ID" value="NZ_JH594596.1"/>
</dbReference>
<feature type="transmembrane region" description="Helical" evidence="6">
    <location>
        <begin position="378"/>
        <end position="401"/>
    </location>
</feature>
<dbReference type="InterPro" id="IPR050250">
    <property type="entry name" value="Macrolide_Exporter_MacB"/>
</dbReference>
<dbReference type="PANTHER" id="PTHR30572:SF18">
    <property type="entry name" value="ABC-TYPE MACROLIDE FAMILY EXPORT SYSTEM PERMEASE COMPONENT 2"/>
    <property type="match status" value="1"/>
</dbReference>
<evidence type="ECO:0000256" key="4">
    <source>
        <dbReference type="ARBA" id="ARBA00022989"/>
    </source>
</evidence>
<keyword evidence="2" id="KW-1003">Cell membrane</keyword>
<dbReference type="Pfam" id="PF02687">
    <property type="entry name" value="FtsX"/>
    <property type="match status" value="2"/>
</dbReference>
<feature type="transmembrane region" description="Helical" evidence="6">
    <location>
        <begin position="665"/>
        <end position="687"/>
    </location>
</feature>
<feature type="transmembrane region" description="Helical" evidence="6">
    <location>
        <begin position="339"/>
        <end position="366"/>
    </location>
</feature>
<keyword evidence="5 6" id="KW-0472">Membrane</keyword>
<dbReference type="GO" id="GO:0005886">
    <property type="term" value="C:plasma membrane"/>
    <property type="evidence" value="ECO:0007669"/>
    <property type="project" value="UniProtKB-SubCell"/>
</dbReference>
<dbReference type="AlphaFoldDB" id="H1DIV6"/>
<feature type="transmembrane region" description="Helical" evidence="6">
    <location>
        <begin position="428"/>
        <end position="447"/>
    </location>
</feature>
<evidence type="ECO:0000313" key="8">
    <source>
        <dbReference type="EMBL" id="EHP46718.1"/>
    </source>
</evidence>
<protein>
    <recommendedName>
        <fullName evidence="7">ABC3 transporter permease C-terminal domain-containing protein</fullName>
    </recommendedName>
</protein>
<keyword evidence="4 6" id="KW-1133">Transmembrane helix</keyword>
<dbReference type="eggNOG" id="COG0577">
    <property type="taxonomic scope" value="Bacteria"/>
</dbReference>
<evidence type="ECO:0000313" key="9">
    <source>
        <dbReference type="Proteomes" id="UP000004892"/>
    </source>
</evidence>
<comment type="caution">
    <text evidence="8">The sequence shown here is derived from an EMBL/GenBank/DDBJ whole genome shotgun (WGS) entry which is preliminary data.</text>
</comment>
<evidence type="ECO:0000256" key="2">
    <source>
        <dbReference type="ARBA" id="ARBA00022475"/>
    </source>
</evidence>
<name>H1DIV6_9BACT</name>
<gene>
    <name evidence="8" type="ORF">HMPREF9449_02335</name>
</gene>
<feature type="transmembrane region" description="Helical" evidence="6">
    <location>
        <begin position="749"/>
        <end position="771"/>
    </location>
</feature>
<dbReference type="HOGENOM" id="CLU_008713_2_0_10"/>
<comment type="subcellular location">
    <subcellularLocation>
        <location evidence="1">Cell membrane</location>
        <topology evidence="1">Multi-pass membrane protein</topology>
    </subcellularLocation>
</comment>
<reference evidence="8 9" key="1">
    <citation type="submission" date="2012-01" db="EMBL/GenBank/DDBJ databases">
        <title>The Genome Sequence of Odoribacter laneus YIT 12061.</title>
        <authorList>
            <consortium name="The Broad Institute Genome Sequencing Platform"/>
            <person name="Earl A."/>
            <person name="Ward D."/>
            <person name="Feldgarden M."/>
            <person name="Gevers D."/>
            <person name="Morotomi M."/>
            <person name="Young S.K."/>
            <person name="Zeng Q."/>
            <person name="Gargeya S."/>
            <person name="Fitzgerald M."/>
            <person name="Haas B."/>
            <person name="Abouelleil A."/>
            <person name="Alvarado L."/>
            <person name="Arachchi H.M."/>
            <person name="Berlin A."/>
            <person name="Chapman S.B."/>
            <person name="Gearin G."/>
            <person name="Goldberg J."/>
            <person name="Griggs A."/>
            <person name="Gujja S."/>
            <person name="Hansen M."/>
            <person name="Heiman D."/>
            <person name="Howarth C."/>
            <person name="Larimer J."/>
            <person name="Lui A."/>
            <person name="MacDonald P.J.P."/>
            <person name="McCowen C."/>
            <person name="Montmayeur A."/>
            <person name="Murphy C."/>
            <person name="Neiman D."/>
            <person name="Pearson M."/>
            <person name="Priest M."/>
            <person name="Roberts A."/>
            <person name="Saif S."/>
            <person name="Shea T."/>
            <person name="Sisk P."/>
            <person name="Stolte C."/>
            <person name="Sykes S."/>
            <person name="Wortman J."/>
            <person name="Nusbaum C."/>
            <person name="Birren B."/>
        </authorList>
    </citation>
    <scope>NUCLEOTIDE SEQUENCE [LARGE SCALE GENOMIC DNA]</scope>
    <source>
        <strain evidence="8 9">YIT 12061</strain>
    </source>
</reference>
<dbReference type="PATRIC" id="fig|742817.3.peg.2500"/>
<dbReference type="Proteomes" id="UP000004892">
    <property type="component" value="Unassembled WGS sequence"/>
</dbReference>
<dbReference type="PANTHER" id="PTHR30572">
    <property type="entry name" value="MEMBRANE COMPONENT OF TRANSPORTER-RELATED"/>
    <property type="match status" value="1"/>
</dbReference>
<dbReference type="GeneID" id="98069878"/>
<keyword evidence="9" id="KW-1185">Reference proteome</keyword>
<evidence type="ECO:0000256" key="3">
    <source>
        <dbReference type="ARBA" id="ARBA00022692"/>
    </source>
</evidence>
<feature type="domain" description="ABC3 transporter permease C-terminal" evidence="7">
    <location>
        <begin position="668"/>
        <end position="781"/>
    </location>
</feature>
<evidence type="ECO:0000256" key="6">
    <source>
        <dbReference type="SAM" id="Phobius"/>
    </source>
</evidence>
<evidence type="ECO:0000259" key="7">
    <source>
        <dbReference type="Pfam" id="PF02687"/>
    </source>
</evidence>
<evidence type="ECO:0000256" key="5">
    <source>
        <dbReference type="ARBA" id="ARBA00023136"/>
    </source>
</evidence>
<keyword evidence="3 6" id="KW-0812">Transmembrane</keyword>
<dbReference type="InterPro" id="IPR003838">
    <property type="entry name" value="ABC3_permease_C"/>
</dbReference>
<feature type="domain" description="ABC3 transporter permease C-terminal" evidence="7">
    <location>
        <begin position="290"/>
        <end position="406"/>
    </location>
</feature>
<feature type="transmembrane region" description="Helical" evidence="6">
    <location>
        <begin position="20"/>
        <end position="41"/>
    </location>
</feature>